<evidence type="ECO:0000313" key="4">
    <source>
        <dbReference type="EMBL" id="KTC78060.1"/>
    </source>
</evidence>
<dbReference type="GO" id="GO:0005096">
    <property type="term" value="F:GTPase activator activity"/>
    <property type="evidence" value="ECO:0007669"/>
    <property type="project" value="UniProtKB-KW"/>
</dbReference>
<keyword evidence="3" id="KW-0677">Repeat</keyword>
<dbReference type="EMBL" id="LNXV01000033">
    <property type="protein sequence ID" value="KTC78060.1"/>
    <property type="molecule type" value="Genomic_DNA"/>
</dbReference>
<evidence type="ECO:0000256" key="3">
    <source>
        <dbReference type="ARBA" id="ARBA00022737"/>
    </source>
</evidence>
<keyword evidence="1" id="KW-0343">GTPase activation</keyword>
<comment type="caution">
    <text evidence="4">The sequence shown here is derived from an EMBL/GenBank/DDBJ whole genome shotgun (WGS) entry which is preliminary data.</text>
</comment>
<dbReference type="PATRIC" id="fig|29422.6.peg.2502"/>
<accession>A0A0W0S3M1</accession>
<dbReference type="GO" id="GO:0006913">
    <property type="term" value="P:nucleocytoplasmic transport"/>
    <property type="evidence" value="ECO:0007669"/>
    <property type="project" value="TreeGrafter"/>
</dbReference>
<dbReference type="Pfam" id="PF13516">
    <property type="entry name" value="LRR_6"/>
    <property type="match status" value="2"/>
</dbReference>
<dbReference type="InterPro" id="IPR027038">
    <property type="entry name" value="RanGap"/>
</dbReference>
<dbReference type="RefSeq" id="WP_058442339.1">
    <property type="nucleotide sequence ID" value="NZ_CAAAHU010000008.1"/>
</dbReference>
<keyword evidence="5" id="KW-1185">Reference proteome</keyword>
<evidence type="ECO:0000313" key="5">
    <source>
        <dbReference type="Proteomes" id="UP000054742"/>
    </source>
</evidence>
<protein>
    <submittedName>
        <fullName evidence="4">Gala protein type 1, 3 or 4</fullName>
    </submittedName>
</protein>
<dbReference type="PANTHER" id="PTHR24113:SF12">
    <property type="entry name" value="RAN GTPASE-ACTIVATING PROTEIN 1"/>
    <property type="match status" value="1"/>
</dbReference>
<keyword evidence="2" id="KW-0433">Leucine-rich repeat</keyword>
<dbReference type="OrthoDB" id="5653768at2"/>
<organism evidence="4 5">
    <name type="scientific">Legionella brunensis</name>
    <dbReference type="NCBI Taxonomy" id="29422"/>
    <lineage>
        <taxon>Bacteria</taxon>
        <taxon>Pseudomonadati</taxon>
        <taxon>Pseudomonadota</taxon>
        <taxon>Gammaproteobacteria</taxon>
        <taxon>Legionellales</taxon>
        <taxon>Legionellaceae</taxon>
        <taxon>Legionella</taxon>
    </lineage>
</organism>
<dbReference type="InterPro" id="IPR032675">
    <property type="entry name" value="LRR_dom_sf"/>
</dbReference>
<proteinExistence type="predicted"/>
<dbReference type="Gene3D" id="3.80.10.10">
    <property type="entry name" value="Ribonuclease Inhibitor"/>
    <property type="match status" value="1"/>
</dbReference>
<dbReference type="SMART" id="SM00368">
    <property type="entry name" value="LRR_RI"/>
    <property type="match status" value="2"/>
</dbReference>
<dbReference type="InterPro" id="IPR001611">
    <property type="entry name" value="Leu-rich_rpt"/>
</dbReference>
<dbReference type="AlphaFoldDB" id="A0A0W0S3M1"/>
<evidence type="ECO:0000256" key="2">
    <source>
        <dbReference type="ARBA" id="ARBA00022614"/>
    </source>
</evidence>
<dbReference type="Proteomes" id="UP000054742">
    <property type="component" value="Unassembled WGS sequence"/>
</dbReference>
<reference evidence="4 5" key="1">
    <citation type="submission" date="2015-11" db="EMBL/GenBank/DDBJ databases">
        <title>Genomic analysis of 38 Legionella species identifies large and diverse effector repertoires.</title>
        <authorList>
            <person name="Burstein D."/>
            <person name="Amaro F."/>
            <person name="Zusman T."/>
            <person name="Lifshitz Z."/>
            <person name="Cohen O."/>
            <person name="Gilbert J.A."/>
            <person name="Pupko T."/>
            <person name="Shuman H.A."/>
            <person name="Segal G."/>
        </authorList>
    </citation>
    <scope>NUCLEOTIDE SEQUENCE [LARGE SCALE GENOMIC DNA]</scope>
    <source>
        <strain evidence="4 5">ATCC 43878</strain>
    </source>
</reference>
<dbReference type="GO" id="GO:0005829">
    <property type="term" value="C:cytosol"/>
    <property type="evidence" value="ECO:0007669"/>
    <property type="project" value="TreeGrafter"/>
</dbReference>
<dbReference type="GO" id="GO:0048471">
    <property type="term" value="C:perinuclear region of cytoplasm"/>
    <property type="evidence" value="ECO:0007669"/>
    <property type="project" value="TreeGrafter"/>
</dbReference>
<sequence>MPIKQEILQDLARNSRHLSTLDLSNQQLTVVDIQMLLKALVSNTHLARLNLANNKLGDEGACLLASQLRVSELNISHNHISDKGIKAFIENNDVDAINIQGNTYTFATRKRLDQKMAANFQEKISKLALTLSVLAQGRGQVASPLVSLPTELILTIISYLGTNWCPGTTLIRMATIIFNNIGYDGNHQKIFNWKKPMEKLFKFPCFFSISRIYKPIAFQSSEPTSELVNVKLNTVCI</sequence>
<dbReference type="PANTHER" id="PTHR24113">
    <property type="entry name" value="RAN GTPASE-ACTIVATING PROTEIN 1"/>
    <property type="match status" value="1"/>
</dbReference>
<dbReference type="GO" id="GO:0031267">
    <property type="term" value="F:small GTPase binding"/>
    <property type="evidence" value="ECO:0007669"/>
    <property type="project" value="TreeGrafter"/>
</dbReference>
<gene>
    <name evidence="4" type="primary">legL1_1</name>
    <name evidence="4" type="ORF">Lbru_2352</name>
</gene>
<dbReference type="SUPFAM" id="SSF52047">
    <property type="entry name" value="RNI-like"/>
    <property type="match status" value="1"/>
</dbReference>
<dbReference type="STRING" id="29422.Lbru_2352"/>
<name>A0A0W0S3M1_9GAMM</name>
<evidence type="ECO:0000256" key="1">
    <source>
        <dbReference type="ARBA" id="ARBA00022468"/>
    </source>
</evidence>